<gene>
    <name evidence="2" type="ORF">AVDCRST_MAG61-934</name>
</gene>
<dbReference type="EMBL" id="CADCTT010000120">
    <property type="protein sequence ID" value="CAA9298427.1"/>
    <property type="molecule type" value="Genomic_DNA"/>
</dbReference>
<name>A0A6J4K8B3_9ACTN</name>
<evidence type="ECO:0000313" key="2">
    <source>
        <dbReference type="EMBL" id="CAA9298427.1"/>
    </source>
</evidence>
<sequence length="229" mass="22940">MVPDPLADLARLEGVPSAVAAALDSVDAVLRDRGLRLLSPDAVAASLLRGARANAELSGQGDRWLPGAVRLAAELTGLAGTLRVAPAQALARAHVLVARGEVPEDELGRVRSSALVGERLAGVTALLTGTSAASSVVLAAVVHGELASVAPFGSADDLVARAAEHMVLISGGVDPRAAIPVEAGHAAAAKAYRAALAGYAAGSLAGVRGWLLHCATALGRGAELSSLRR</sequence>
<accession>A0A6J4K8B3</accession>
<protein>
    <recommendedName>
        <fullName evidence="1">Fido domain-containing protein</fullName>
    </recommendedName>
</protein>
<dbReference type="AlphaFoldDB" id="A0A6J4K8B3"/>
<dbReference type="InterPro" id="IPR003812">
    <property type="entry name" value="Fido"/>
</dbReference>
<reference evidence="2" key="1">
    <citation type="submission" date="2020-02" db="EMBL/GenBank/DDBJ databases">
        <authorList>
            <person name="Meier V. D."/>
        </authorList>
    </citation>
    <scope>NUCLEOTIDE SEQUENCE</scope>
    <source>
        <strain evidence="2">AVDCRST_MAG61</strain>
    </source>
</reference>
<feature type="domain" description="Fido" evidence="1">
    <location>
        <begin position="85"/>
        <end position="213"/>
    </location>
</feature>
<proteinExistence type="predicted"/>
<evidence type="ECO:0000259" key="1">
    <source>
        <dbReference type="PROSITE" id="PS51459"/>
    </source>
</evidence>
<organism evidence="2">
    <name type="scientific">uncultured Friedmanniella sp</name>
    <dbReference type="NCBI Taxonomy" id="335381"/>
    <lineage>
        <taxon>Bacteria</taxon>
        <taxon>Bacillati</taxon>
        <taxon>Actinomycetota</taxon>
        <taxon>Actinomycetes</taxon>
        <taxon>Propionibacteriales</taxon>
        <taxon>Nocardioidaceae</taxon>
        <taxon>Friedmanniella</taxon>
        <taxon>environmental samples</taxon>
    </lineage>
</organism>
<dbReference type="PROSITE" id="PS51459">
    <property type="entry name" value="FIDO"/>
    <property type="match status" value="1"/>
</dbReference>